<feature type="transmembrane region" description="Helical" evidence="7">
    <location>
        <begin position="443"/>
        <end position="461"/>
    </location>
</feature>
<dbReference type="PANTHER" id="PTHR30509">
    <property type="entry name" value="P-HYDROXYBENZOIC ACID EFFLUX PUMP SUBUNIT-RELATED"/>
    <property type="match status" value="1"/>
</dbReference>
<protein>
    <submittedName>
        <fullName evidence="9">FUSC family protein</fullName>
    </submittedName>
</protein>
<gene>
    <name evidence="9" type="ORF">QUW28_01115</name>
</gene>
<evidence type="ECO:0000256" key="7">
    <source>
        <dbReference type="SAM" id="Phobius"/>
    </source>
</evidence>
<feature type="transmembrane region" description="Helical" evidence="7">
    <location>
        <begin position="71"/>
        <end position="101"/>
    </location>
</feature>
<evidence type="ECO:0000256" key="1">
    <source>
        <dbReference type="ARBA" id="ARBA00004651"/>
    </source>
</evidence>
<dbReference type="RefSeq" id="WP_289543862.1">
    <property type="nucleotide sequence ID" value="NZ_JAUDDZ010000001.1"/>
</dbReference>
<feature type="transmembrane region" description="Helical" evidence="7">
    <location>
        <begin position="28"/>
        <end position="59"/>
    </location>
</feature>
<evidence type="ECO:0000256" key="3">
    <source>
        <dbReference type="ARBA" id="ARBA00022692"/>
    </source>
</evidence>
<evidence type="ECO:0000259" key="8">
    <source>
        <dbReference type="Pfam" id="PF13515"/>
    </source>
</evidence>
<reference evidence="10" key="1">
    <citation type="submission" date="2023-06" db="EMBL/GenBank/DDBJ databases">
        <title>Identification and characterization of horizontal gene transfer across gut microbiota members of farm animals based on homology search.</title>
        <authorList>
            <person name="Zeman M."/>
            <person name="Kubasova T."/>
            <person name="Jahodarova E."/>
            <person name="Nykrynova M."/>
            <person name="Rychlik I."/>
        </authorList>
    </citation>
    <scope>NUCLEOTIDE SEQUENCE [LARGE SCALE GENOMIC DNA]</scope>
    <source>
        <strain evidence="10">154_Feed</strain>
    </source>
</reference>
<keyword evidence="5 7" id="KW-0472">Membrane</keyword>
<name>A0ABT7V6I0_9ACTN</name>
<organism evidence="9 10">
    <name type="scientific">Enorma phocaeensis</name>
    <dbReference type="NCBI Taxonomy" id="1871019"/>
    <lineage>
        <taxon>Bacteria</taxon>
        <taxon>Bacillati</taxon>
        <taxon>Actinomycetota</taxon>
        <taxon>Coriobacteriia</taxon>
        <taxon>Coriobacteriales</taxon>
        <taxon>Coriobacteriaceae</taxon>
        <taxon>Enorma</taxon>
    </lineage>
</organism>
<comment type="caution">
    <text evidence="9">The sequence shown here is derived from an EMBL/GenBank/DDBJ whole genome shotgun (WGS) entry which is preliminary data.</text>
</comment>
<keyword evidence="3 7" id="KW-0812">Transmembrane</keyword>
<feature type="transmembrane region" description="Helical" evidence="7">
    <location>
        <begin position="352"/>
        <end position="372"/>
    </location>
</feature>
<evidence type="ECO:0000256" key="6">
    <source>
        <dbReference type="ARBA" id="ARBA00043993"/>
    </source>
</evidence>
<evidence type="ECO:0000256" key="5">
    <source>
        <dbReference type="ARBA" id="ARBA00023136"/>
    </source>
</evidence>
<dbReference type="PANTHER" id="PTHR30509:SF9">
    <property type="entry name" value="MULTIDRUG RESISTANCE PROTEIN MDTO"/>
    <property type="match status" value="1"/>
</dbReference>
<proteinExistence type="inferred from homology"/>
<dbReference type="Proteomes" id="UP001529421">
    <property type="component" value="Unassembled WGS sequence"/>
</dbReference>
<keyword evidence="2" id="KW-1003">Cell membrane</keyword>
<evidence type="ECO:0000313" key="10">
    <source>
        <dbReference type="Proteomes" id="UP001529421"/>
    </source>
</evidence>
<evidence type="ECO:0000313" key="9">
    <source>
        <dbReference type="EMBL" id="MDM8274105.1"/>
    </source>
</evidence>
<evidence type="ECO:0000256" key="4">
    <source>
        <dbReference type="ARBA" id="ARBA00022989"/>
    </source>
</evidence>
<dbReference type="InterPro" id="IPR049453">
    <property type="entry name" value="Memb_transporter_dom"/>
</dbReference>
<dbReference type="Pfam" id="PF13515">
    <property type="entry name" value="FUSC_2"/>
    <property type="match status" value="1"/>
</dbReference>
<feature type="domain" description="Integral membrane bound transporter" evidence="8">
    <location>
        <begin position="363"/>
        <end position="484"/>
    </location>
</feature>
<dbReference type="EMBL" id="JAUDDZ010000001">
    <property type="protein sequence ID" value="MDM8274105.1"/>
    <property type="molecule type" value="Genomic_DNA"/>
</dbReference>
<feature type="transmembrane region" description="Helical" evidence="7">
    <location>
        <begin position="138"/>
        <end position="159"/>
    </location>
</feature>
<sequence>MGTHGKTSSVAAAVQTARGRVADALPAILVYIVLFLGITALFGSSYTMVVSGAVCIFLGRKRRRNTPATSLIIGLVMLALSVLAWLASLNLALCIILNLLVPFVLVLAQSNQFVPKGYFGYAMIFVFLELKPLTIDEFLIQTASVVFAAIVLGVALVAYSALQRRRERDEDVFTRSLSTLADLLDRMAAGERGQELRDAFLSLERTFDNLSITNHHFLRTWDRREFIFQMYAELFQRAVYLLADDEWQDDLARRVDPDILHELALLVRQANAAKTPEELRSIARMAQMALGVVDVPESRVRVFFHSFLHALALILQIQAEPLRKPTSRRIPWNEVVDDAFRRMNRDEFEFRFACRLSLVTTLTCSISMVWGYEHVYWLPLNAILLLMPSYEESAHRMRTRPVGTVIGGALATFVSHYLPGTASVFAVSLTLISILYCCTPGSWVQAMLATMFALLMTSLTMNATTAAWLRILFVGLAVGIVLVINRFVVPSPRERIFEGNLRELTQLIREYWATVGRGARGATSLRAAGEQLARFHLMYASASKYVREMEDGHERQQLRAGLSTLWHMFSEVEQVEHLVLAEDLSQADLDALVRVATILETRPHPTSSHELLCELAHSMESESLSFALLHYLDHASMYEQQVIGYAEA</sequence>
<reference evidence="9 10" key="2">
    <citation type="submission" date="2023-06" db="EMBL/GenBank/DDBJ databases">
        <authorList>
            <person name="Zeman M."/>
            <person name="Kubasova T."/>
            <person name="Jahodarova E."/>
            <person name="Nykrynova M."/>
            <person name="Rychlik I."/>
        </authorList>
    </citation>
    <scope>NUCLEOTIDE SEQUENCE [LARGE SCALE GENOMIC DNA]</scope>
    <source>
        <strain evidence="9 10">154_Feed</strain>
    </source>
</reference>
<comment type="similarity">
    <text evidence="6">Belongs to the YccS/YhfK family.</text>
</comment>
<keyword evidence="4 7" id="KW-1133">Transmembrane helix</keyword>
<feature type="transmembrane region" description="Helical" evidence="7">
    <location>
        <begin position="467"/>
        <end position="488"/>
    </location>
</feature>
<keyword evidence="10" id="KW-1185">Reference proteome</keyword>
<evidence type="ECO:0000256" key="2">
    <source>
        <dbReference type="ARBA" id="ARBA00022475"/>
    </source>
</evidence>
<comment type="subcellular location">
    <subcellularLocation>
        <location evidence="1">Cell membrane</location>
        <topology evidence="1">Multi-pass membrane protein</topology>
    </subcellularLocation>
</comment>
<accession>A0ABT7V6I0</accession>